<feature type="chain" id="PRO_5040421813" evidence="2">
    <location>
        <begin position="18"/>
        <end position="430"/>
    </location>
</feature>
<evidence type="ECO:0000256" key="2">
    <source>
        <dbReference type="SAM" id="SignalP"/>
    </source>
</evidence>
<dbReference type="InterPro" id="IPR033138">
    <property type="entry name" value="Cu_oxidase_CS"/>
</dbReference>
<dbReference type="InterPro" id="IPR008972">
    <property type="entry name" value="Cupredoxin"/>
</dbReference>
<accession>A0A9P4HSQ6</accession>
<protein>
    <submittedName>
        <fullName evidence="4">Cupredoxin</fullName>
    </submittedName>
</protein>
<feature type="domain" description="Plastocyanin-like" evidence="3">
    <location>
        <begin position="321"/>
        <end position="421"/>
    </location>
</feature>
<dbReference type="SUPFAM" id="SSF49503">
    <property type="entry name" value="Cupredoxins"/>
    <property type="match status" value="2"/>
</dbReference>
<evidence type="ECO:0000259" key="3">
    <source>
        <dbReference type="Pfam" id="PF07731"/>
    </source>
</evidence>
<keyword evidence="1" id="KW-0479">Metal-binding</keyword>
<keyword evidence="2" id="KW-0732">Signal</keyword>
<evidence type="ECO:0000313" key="4">
    <source>
        <dbReference type="EMBL" id="KAF2085751.1"/>
    </source>
</evidence>
<feature type="signal peptide" evidence="2">
    <location>
        <begin position="1"/>
        <end position="17"/>
    </location>
</feature>
<reference evidence="4" key="1">
    <citation type="journal article" date="2020" name="Stud. Mycol.">
        <title>101 Dothideomycetes genomes: a test case for predicting lifestyles and emergence of pathogens.</title>
        <authorList>
            <person name="Haridas S."/>
            <person name="Albert R."/>
            <person name="Binder M."/>
            <person name="Bloem J."/>
            <person name="Labutti K."/>
            <person name="Salamov A."/>
            <person name="Andreopoulos B."/>
            <person name="Baker S."/>
            <person name="Barry K."/>
            <person name="Bills G."/>
            <person name="Bluhm B."/>
            <person name="Cannon C."/>
            <person name="Castanera R."/>
            <person name="Culley D."/>
            <person name="Daum C."/>
            <person name="Ezra D."/>
            <person name="Gonzalez J."/>
            <person name="Henrissat B."/>
            <person name="Kuo A."/>
            <person name="Liang C."/>
            <person name="Lipzen A."/>
            <person name="Lutzoni F."/>
            <person name="Magnuson J."/>
            <person name="Mondo S."/>
            <person name="Nolan M."/>
            <person name="Ohm R."/>
            <person name="Pangilinan J."/>
            <person name="Park H.-J."/>
            <person name="Ramirez L."/>
            <person name="Alfaro M."/>
            <person name="Sun H."/>
            <person name="Tritt A."/>
            <person name="Yoshinaga Y."/>
            <person name="Zwiers L.-H."/>
            <person name="Turgeon B."/>
            <person name="Goodwin S."/>
            <person name="Spatafora J."/>
            <person name="Crous P."/>
            <person name="Grigoriev I."/>
        </authorList>
    </citation>
    <scope>NUCLEOTIDE SEQUENCE</scope>
    <source>
        <strain evidence="4">CBS 121410</strain>
    </source>
</reference>
<evidence type="ECO:0000313" key="5">
    <source>
        <dbReference type="Proteomes" id="UP000799776"/>
    </source>
</evidence>
<comment type="caution">
    <text evidence="4">The sequence shown here is derived from an EMBL/GenBank/DDBJ whole genome shotgun (WGS) entry which is preliminary data.</text>
</comment>
<dbReference type="OrthoDB" id="2121828at2759"/>
<dbReference type="EMBL" id="ML978728">
    <property type="protein sequence ID" value="KAF2085751.1"/>
    <property type="molecule type" value="Genomic_DNA"/>
</dbReference>
<dbReference type="Gene3D" id="2.60.40.420">
    <property type="entry name" value="Cupredoxins - blue copper proteins"/>
    <property type="match status" value="2"/>
</dbReference>
<dbReference type="GO" id="GO:0016491">
    <property type="term" value="F:oxidoreductase activity"/>
    <property type="evidence" value="ECO:0007669"/>
    <property type="project" value="InterPro"/>
</dbReference>
<dbReference type="InterPro" id="IPR011706">
    <property type="entry name" value="Cu-oxidase_C"/>
</dbReference>
<dbReference type="AlphaFoldDB" id="A0A9P4HSQ6"/>
<keyword evidence="5" id="KW-1185">Reference proteome</keyword>
<dbReference type="GO" id="GO:0005507">
    <property type="term" value="F:copper ion binding"/>
    <property type="evidence" value="ECO:0007669"/>
    <property type="project" value="InterPro"/>
</dbReference>
<evidence type="ECO:0000256" key="1">
    <source>
        <dbReference type="ARBA" id="ARBA00022723"/>
    </source>
</evidence>
<dbReference type="Pfam" id="PF07731">
    <property type="entry name" value="Cu-oxidase_2"/>
    <property type="match status" value="1"/>
</dbReference>
<proteinExistence type="predicted"/>
<name>A0A9P4HSQ6_9PEZI</name>
<sequence>MLSPATTLLSLASLAVASPTWNHATSGSTPHCNVSAALPALDGKLPDRTPSNFNYSGNVRTFYVAAEEVEWNYVPSGWDNWLGVPIESSPRASSAGYLKSTGSWGLTWTKALYRGYTDASFTNLTEQPPTQGTQGPLLRAEVGDLVQILFCNKLSENYASMHSMGLTYSKQYEGSLYPSTTNGSSPTPNIGDAVPPGQCFVYKWFVSSTAAPASNDPVRMWSYHSFVNMPADMAAGLIGPMAIYQRGAMASTMKKHREFPILYQIYDETASFMSGINAAKLGNTTQNSLTPQTLSQPYSGNSTIWKPQLANFPPVSLDSTNAPTFHTLNGFMYANGPAFEMCEDEDVVWYAYGYGSESHVFHMHGNNFLYGGEWRASKDLNDGNMFALFMQPEMRGVWEVICHVNDHLMNGMVHNYVVYPREECPLEKLG</sequence>
<dbReference type="Proteomes" id="UP000799776">
    <property type="component" value="Unassembled WGS sequence"/>
</dbReference>
<organism evidence="4 5">
    <name type="scientific">Saccharata proteae CBS 121410</name>
    <dbReference type="NCBI Taxonomy" id="1314787"/>
    <lineage>
        <taxon>Eukaryota</taxon>
        <taxon>Fungi</taxon>
        <taxon>Dikarya</taxon>
        <taxon>Ascomycota</taxon>
        <taxon>Pezizomycotina</taxon>
        <taxon>Dothideomycetes</taxon>
        <taxon>Dothideomycetes incertae sedis</taxon>
        <taxon>Botryosphaeriales</taxon>
        <taxon>Saccharataceae</taxon>
        <taxon>Saccharata</taxon>
    </lineage>
</organism>
<gene>
    <name evidence="4" type="ORF">K490DRAFT_58386</name>
</gene>
<dbReference type="PROSITE" id="PS00079">
    <property type="entry name" value="MULTICOPPER_OXIDASE1"/>
    <property type="match status" value="1"/>
</dbReference>